<dbReference type="AlphaFoldDB" id="A0AA48I7M2"/>
<feature type="chain" id="PRO_5041279406" evidence="1">
    <location>
        <begin position="17"/>
        <end position="227"/>
    </location>
</feature>
<protein>
    <submittedName>
        <fullName evidence="2">Uncharacterized protein</fullName>
    </submittedName>
</protein>
<sequence>MRLALTICAACAVARAQLSADESAIASAATSISSTPTPTEVPISAAVLFPSASSSWSHNGTAYLKYSLPDGVSLMSVAYVLANDNSNSQLKVGNSQLDDFKPYFLYTKLMRSTAQPAGAGTYWIKWIPAYGENPDDVPPGTGYTVGVAYQLDATQPHQFVWSAPFEIRADGADTLPADVSAYPANATMSNWNPPNGPTMAVGSGGHGLTPITFAGFTAMVVLGLWPL</sequence>
<name>A0AA48I7M2_9TREE</name>
<reference evidence="2" key="1">
    <citation type="journal article" date="2023" name="BMC Genomics">
        <title>Chromosome-level genome assemblies of Cutaneotrichosporon spp. (Trichosporonales, Basidiomycota) reveal imbalanced evolution between nucleotide sequences and chromosome synteny.</title>
        <authorList>
            <person name="Kobayashi Y."/>
            <person name="Kayamori A."/>
            <person name="Aoki K."/>
            <person name="Shiwa Y."/>
            <person name="Matsutani M."/>
            <person name="Fujita N."/>
            <person name="Sugita T."/>
            <person name="Iwasaki W."/>
            <person name="Tanaka N."/>
            <person name="Takashima M."/>
        </authorList>
    </citation>
    <scope>NUCLEOTIDE SEQUENCE</scope>
    <source>
        <strain evidence="2">HIS019</strain>
    </source>
</reference>
<keyword evidence="1" id="KW-0732">Signal</keyword>
<proteinExistence type="predicted"/>
<organism evidence="2 3">
    <name type="scientific">Cutaneotrichosporon cavernicola</name>
    <dbReference type="NCBI Taxonomy" id="279322"/>
    <lineage>
        <taxon>Eukaryota</taxon>
        <taxon>Fungi</taxon>
        <taxon>Dikarya</taxon>
        <taxon>Basidiomycota</taxon>
        <taxon>Agaricomycotina</taxon>
        <taxon>Tremellomycetes</taxon>
        <taxon>Trichosporonales</taxon>
        <taxon>Trichosporonaceae</taxon>
        <taxon>Cutaneotrichosporon</taxon>
    </lineage>
</organism>
<dbReference type="GeneID" id="85492446"/>
<dbReference type="KEGG" id="ccac:CcaHIS019_0112930"/>
<dbReference type="RefSeq" id="XP_060453841.1">
    <property type="nucleotide sequence ID" value="XM_060596893.1"/>
</dbReference>
<gene>
    <name evidence="2" type="ORF">CcaverHIS019_0112930</name>
</gene>
<keyword evidence="3" id="KW-1185">Reference proteome</keyword>
<dbReference type="Proteomes" id="UP001233271">
    <property type="component" value="Chromosome 1"/>
</dbReference>
<evidence type="ECO:0000313" key="2">
    <source>
        <dbReference type="EMBL" id="BEI88575.1"/>
    </source>
</evidence>
<evidence type="ECO:0000313" key="3">
    <source>
        <dbReference type="Proteomes" id="UP001233271"/>
    </source>
</evidence>
<accession>A0AA48I7M2</accession>
<evidence type="ECO:0000256" key="1">
    <source>
        <dbReference type="SAM" id="SignalP"/>
    </source>
</evidence>
<feature type="signal peptide" evidence="1">
    <location>
        <begin position="1"/>
        <end position="16"/>
    </location>
</feature>
<dbReference type="EMBL" id="AP028212">
    <property type="protein sequence ID" value="BEI88575.1"/>
    <property type="molecule type" value="Genomic_DNA"/>
</dbReference>